<gene>
    <name evidence="11" type="ORF">B1B_14419</name>
</gene>
<proteinExistence type="predicted"/>
<dbReference type="EC" id="7.1.1.1" evidence="2"/>
<keyword evidence="6" id="KW-1133">Transmembrane helix</keyword>
<dbReference type="PANTHER" id="PTHR44758">
    <property type="entry name" value="NAD(P) TRANSHYDROGENASE SUBUNIT BETA"/>
    <property type="match status" value="1"/>
</dbReference>
<evidence type="ECO:0000256" key="6">
    <source>
        <dbReference type="ARBA" id="ARBA00022989"/>
    </source>
</evidence>
<comment type="subcellular location">
    <subcellularLocation>
        <location evidence="1">Membrane</location>
        <topology evidence="1">Multi-pass membrane protein</topology>
    </subcellularLocation>
</comment>
<dbReference type="AlphaFoldDB" id="T0Z9I3"/>
<dbReference type="GO" id="GO:0008750">
    <property type="term" value="F:proton-translocating NAD(P)+ transhydrogenase activity"/>
    <property type="evidence" value="ECO:0007669"/>
    <property type="project" value="UniProtKB-EC"/>
</dbReference>
<feature type="non-terminal residue" evidence="11">
    <location>
        <position position="1"/>
    </location>
</feature>
<accession>T0Z9I3</accession>
<keyword evidence="3" id="KW-0812">Transmembrane</keyword>
<evidence type="ECO:0000256" key="1">
    <source>
        <dbReference type="ARBA" id="ARBA00004141"/>
    </source>
</evidence>
<evidence type="ECO:0000256" key="7">
    <source>
        <dbReference type="ARBA" id="ARBA00023027"/>
    </source>
</evidence>
<evidence type="ECO:0000313" key="11">
    <source>
        <dbReference type="EMBL" id="EQD41698.1"/>
    </source>
</evidence>
<evidence type="ECO:0000256" key="5">
    <source>
        <dbReference type="ARBA" id="ARBA00022967"/>
    </source>
</evidence>
<evidence type="ECO:0000256" key="9">
    <source>
        <dbReference type="ARBA" id="ARBA00048202"/>
    </source>
</evidence>
<reference evidence="11" key="1">
    <citation type="submission" date="2013-08" db="EMBL/GenBank/DDBJ databases">
        <authorList>
            <person name="Mendez C."/>
            <person name="Richter M."/>
            <person name="Ferrer M."/>
            <person name="Sanchez J."/>
        </authorList>
    </citation>
    <scope>NUCLEOTIDE SEQUENCE</scope>
</reference>
<name>T0Z9I3_9ZZZZ</name>
<keyword evidence="5" id="KW-1278">Translocase</keyword>
<dbReference type="InterPro" id="IPR029035">
    <property type="entry name" value="DHS-like_NAD/FAD-binding_dom"/>
</dbReference>
<feature type="domain" description="NADP transhydrogenase beta-like" evidence="10">
    <location>
        <begin position="1"/>
        <end position="100"/>
    </location>
</feature>
<evidence type="ECO:0000256" key="8">
    <source>
        <dbReference type="ARBA" id="ARBA00023136"/>
    </source>
</evidence>
<keyword evidence="4" id="KW-0521">NADP</keyword>
<sequence>AEAGVSYDHLYDRDEINPEFATTDVVLVIGANDVVNPAAHRQGSPLFGMPILDVENAKNVLVIKRGQGRGFAGIENDLFYKDNCRMLYGDAQAVVGKLIQSLKTV</sequence>
<evidence type="ECO:0000259" key="10">
    <source>
        <dbReference type="Pfam" id="PF02233"/>
    </source>
</evidence>
<dbReference type="InterPro" id="IPR034300">
    <property type="entry name" value="PNTB-like"/>
</dbReference>
<keyword evidence="8" id="KW-0472">Membrane</keyword>
<evidence type="ECO:0000256" key="4">
    <source>
        <dbReference type="ARBA" id="ARBA00022857"/>
    </source>
</evidence>
<dbReference type="GO" id="GO:0016020">
    <property type="term" value="C:membrane"/>
    <property type="evidence" value="ECO:0007669"/>
    <property type="project" value="UniProtKB-SubCell"/>
</dbReference>
<evidence type="ECO:0000256" key="3">
    <source>
        <dbReference type="ARBA" id="ARBA00022692"/>
    </source>
</evidence>
<dbReference type="EMBL" id="AUZY01009550">
    <property type="protein sequence ID" value="EQD41698.1"/>
    <property type="molecule type" value="Genomic_DNA"/>
</dbReference>
<organism evidence="11">
    <name type="scientific">mine drainage metagenome</name>
    <dbReference type="NCBI Taxonomy" id="410659"/>
    <lineage>
        <taxon>unclassified sequences</taxon>
        <taxon>metagenomes</taxon>
        <taxon>ecological metagenomes</taxon>
    </lineage>
</organism>
<dbReference type="GO" id="GO:0016491">
    <property type="term" value="F:oxidoreductase activity"/>
    <property type="evidence" value="ECO:0007669"/>
    <property type="project" value="UniProtKB-KW"/>
</dbReference>
<comment type="caution">
    <text evidence="11">The sequence shown here is derived from an EMBL/GenBank/DDBJ whole genome shotgun (WGS) entry which is preliminary data.</text>
</comment>
<evidence type="ECO:0000256" key="2">
    <source>
        <dbReference type="ARBA" id="ARBA00012943"/>
    </source>
</evidence>
<dbReference type="SUPFAM" id="SSF52467">
    <property type="entry name" value="DHS-like NAD/FAD-binding domain"/>
    <property type="match status" value="1"/>
</dbReference>
<protein>
    <recommendedName>
        <fullName evidence="2">proton-translocating NAD(P)(+) transhydrogenase</fullName>
        <ecNumber evidence="2">7.1.1.1</ecNumber>
    </recommendedName>
</protein>
<dbReference type="PANTHER" id="PTHR44758:SF1">
    <property type="entry name" value="NAD(P) TRANSHYDROGENASE SUBUNIT BETA"/>
    <property type="match status" value="1"/>
</dbReference>
<dbReference type="Gene3D" id="3.40.50.1220">
    <property type="entry name" value="TPP-binding domain"/>
    <property type="match status" value="1"/>
</dbReference>
<keyword evidence="7" id="KW-0520">NAD</keyword>
<comment type="catalytic activity">
    <reaction evidence="9">
        <text>NAD(+) + NADPH + H(+)(in) = NADH + NADP(+) + H(+)(out)</text>
        <dbReference type="Rhea" id="RHEA:47992"/>
        <dbReference type="ChEBI" id="CHEBI:15378"/>
        <dbReference type="ChEBI" id="CHEBI:57540"/>
        <dbReference type="ChEBI" id="CHEBI:57783"/>
        <dbReference type="ChEBI" id="CHEBI:57945"/>
        <dbReference type="ChEBI" id="CHEBI:58349"/>
        <dbReference type="EC" id="7.1.1.1"/>
    </reaction>
</comment>
<reference evidence="11" key="2">
    <citation type="journal article" date="2014" name="ISME J.">
        <title>Microbial stratification in low pH oxic and suboxic macroscopic growths along an acid mine drainage.</title>
        <authorList>
            <person name="Mendez-Garcia C."/>
            <person name="Mesa V."/>
            <person name="Sprenger R.R."/>
            <person name="Richter M."/>
            <person name="Diez M.S."/>
            <person name="Solano J."/>
            <person name="Bargiela R."/>
            <person name="Golyshina O.V."/>
            <person name="Manteca A."/>
            <person name="Ramos J.L."/>
            <person name="Gallego J.R."/>
            <person name="Llorente I."/>
            <person name="Martins Dos Santos V.A."/>
            <person name="Jensen O.N."/>
            <person name="Pelaez A.I."/>
            <person name="Sanchez J."/>
            <person name="Ferrer M."/>
        </authorList>
    </citation>
    <scope>NUCLEOTIDE SEQUENCE</scope>
</reference>
<keyword evidence="11" id="KW-0560">Oxidoreductase</keyword>
<dbReference type="Pfam" id="PF02233">
    <property type="entry name" value="PNTB"/>
    <property type="match status" value="1"/>
</dbReference>